<feature type="region of interest" description="Disordered" evidence="1">
    <location>
        <begin position="55"/>
        <end position="122"/>
    </location>
</feature>
<feature type="region of interest" description="Disordered" evidence="1">
    <location>
        <begin position="291"/>
        <end position="333"/>
    </location>
</feature>
<dbReference type="OrthoDB" id="10585862at2759"/>
<reference evidence="2 3" key="1">
    <citation type="journal article" date="2019" name="Nat. Ecol. Evol.">
        <title>Megaphylogeny resolves global patterns of mushroom evolution.</title>
        <authorList>
            <person name="Varga T."/>
            <person name="Krizsan K."/>
            <person name="Foldi C."/>
            <person name="Dima B."/>
            <person name="Sanchez-Garcia M."/>
            <person name="Sanchez-Ramirez S."/>
            <person name="Szollosi G.J."/>
            <person name="Szarkandi J.G."/>
            <person name="Papp V."/>
            <person name="Albert L."/>
            <person name="Andreopoulos W."/>
            <person name="Angelini C."/>
            <person name="Antonin V."/>
            <person name="Barry K.W."/>
            <person name="Bougher N.L."/>
            <person name="Buchanan P."/>
            <person name="Buyck B."/>
            <person name="Bense V."/>
            <person name="Catcheside P."/>
            <person name="Chovatia M."/>
            <person name="Cooper J."/>
            <person name="Damon W."/>
            <person name="Desjardin D."/>
            <person name="Finy P."/>
            <person name="Geml J."/>
            <person name="Haridas S."/>
            <person name="Hughes K."/>
            <person name="Justo A."/>
            <person name="Karasinski D."/>
            <person name="Kautmanova I."/>
            <person name="Kiss B."/>
            <person name="Kocsube S."/>
            <person name="Kotiranta H."/>
            <person name="LaButti K.M."/>
            <person name="Lechner B.E."/>
            <person name="Liimatainen K."/>
            <person name="Lipzen A."/>
            <person name="Lukacs Z."/>
            <person name="Mihaltcheva S."/>
            <person name="Morgado L.N."/>
            <person name="Niskanen T."/>
            <person name="Noordeloos M.E."/>
            <person name="Ohm R.A."/>
            <person name="Ortiz-Santana B."/>
            <person name="Ovrebo C."/>
            <person name="Racz N."/>
            <person name="Riley R."/>
            <person name="Savchenko A."/>
            <person name="Shiryaev A."/>
            <person name="Soop K."/>
            <person name="Spirin V."/>
            <person name="Szebenyi C."/>
            <person name="Tomsovsky M."/>
            <person name="Tulloss R.E."/>
            <person name="Uehling J."/>
            <person name="Grigoriev I.V."/>
            <person name="Vagvolgyi C."/>
            <person name="Papp T."/>
            <person name="Martin F.M."/>
            <person name="Miettinen O."/>
            <person name="Hibbett D.S."/>
            <person name="Nagy L.G."/>
        </authorList>
    </citation>
    <scope>NUCLEOTIDE SEQUENCE [LARGE SCALE GENOMIC DNA]</scope>
    <source>
        <strain evidence="2 3">FP101781</strain>
    </source>
</reference>
<proteinExistence type="predicted"/>
<evidence type="ECO:0000313" key="3">
    <source>
        <dbReference type="Proteomes" id="UP000298030"/>
    </source>
</evidence>
<dbReference type="AlphaFoldDB" id="A0A4Y7T256"/>
<comment type="caution">
    <text evidence="2">The sequence shown here is derived from an EMBL/GenBank/DDBJ whole genome shotgun (WGS) entry which is preliminary data.</text>
</comment>
<keyword evidence="3" id="KW-1185">Reference proteome</keyword>
<organism evidence="2 3">
    <name type="scientific">Coprinellus micaceus</name>
    <name type="common">Glistening ink-cap mushroom</name>
    <name type="synonym">Coprinus micaceus</name>
    <dbReference type="NCBI Taxonomy" id="71717"/>
    <lineage>
        <taxon>Eukaryota</taxon>
        <taxon>Fungi</taxon>
        <taxon>Dikarya</taxon>
        <taxon>Basidiomycota</taxon>
        <taxon>Agaricomycotina</taxon>
        <taxon>Agaricomycetes</taxon>
        <taxon>Agaricomycetidae</taxon>
        <taxon>Agaricales</taxon>
        <taxon>Agaricineae</taxon>
        <taxon>Psathyrellaceae</taxon>
        <taxon>Coprinellus</taxon>
    </lineage>
</organism>
<feature type="region of interest" description="Disordered" evidence="1">
    <location>
        <begin position="181"/>
        <end position="278"/>
    </location>
</feature>
<gene>
    <name evidence="2" type="ORF">FA13DRAFT_1735868</name>
</gene>
<feature type="region of interest" description="Disordered" evidence="1">
    <location>
        <begin position="422"/>
        <end position="449"/>
    </location>
</feature>
<feature type="compositionally biased region" description="Polar residues" evidence="1">
    <location>
        <begin position="374"/>
        <end position="392"/>
    </location>
</feature>
<name>A0A4Y7T256_COPMI</name>
<feature type="compositionally biased region" description="Basic and acidic residues" evidence="1">
    <location>
        <begin position="254"/>
        <end position="276"/>
    </location>
</feature>
<sequence length="449" mass="49426">MTSSFFEGAKGFNIRNMNVDNVCGDYTDLRHTTIQETETDQEFYDQSGAVGVVNGRGKLSGTINYEGAQPPTKTRKSRPPQARSQTVPASSNTEEARRRVPLPQDYSDQDSRTAHSDKSASDSTFFKNAESFDVGDMEIRNTSGDFVDRRTTQVRKHYAREKHYNQQGAIGVVNGRGVLSGTINYGPQKGRSNALKPQPSSEEEESESEESSEDDVTRGGAHYNQRGAVGVVNDRGRLSGTVNYNAAPKKQRAKERERSGRHASRVDAGGHPRAEPYGDFASVYEEPQIHVQPFSPPQSDVHGTPVSRNPFHPQYNRGPAQSPYGGPQAPQFSQERPHVYGEARSYFPFPNNQPLSPLGLGLQTPPPTPGMASHYSTPHARQSGPDTRSYVDNNPFRRMTAPASGYDRYDINGLAGQMDKMSMQSPQASYASPPLTGYRSPVEGAPQYF</sequence>
<evidence type="ECO:0000313" key="2">
    <source>
        <dbReference type="EMBL" id="TEB28236.1"/>
    </source>
</evidence>
<dbReference type="EMBL" id="QPFP01000034">
    <property type="protein sequence ID" value="TEB28236.1"/>
    <property type="molecule type" value="Genomic_DNA"/>
</dbReference>
<feature type="compositionally biased region" description="Polar residues" evidence="1">
    <location>
        <begin position="82"/>
        <end position="93"/>
    </location>
</feature>
<feature type="compositionally biased region" description="Acidic residues" evidence="1">
    <location>
        <begin position="201"/>
        <end position="214"/>
    </location>
</feature>
<feature type="region of interest" description="Disordered" evidence="1">
    <location>
        <begin position="368"/>
        <end position="404"/>
    </location>
</feature>
<dbReference type="Proteomes" id="UP000298030">
    <property type="component" value="Unassembled WGS sequence"/>
</dbReference>
<evidence type="ECO:0000256" key="1">
    <source>
        <dbReference type="SAM" id="MobiDB-lite"/>
    </source>
</evidence>
<accession>A0A4Y7T256</accession>
<protein>
    <submittedName>
        <fullName evidence="2">Uncharacterized protein</fullName>
    </submittedName>
</protein>
<feature type="compositionally biased region" description="Basic and acidic residues" evidence="1">
    <location>
        <begin position="109"/>
        <end position="120"/>
    </location>
</feature>